<dbReference type="EMBL" id="JAJATZ010000006">
    <property type="protein sequence ID" value="MCB5200157.1"/>
    <property type="molecule type" value="Genomic_DNA"/>
</dbReference>
<dbReference type="SUPFAM" id="SSF52172">
    <property type="entry name" value="CheY-like"/>
    <property type="match status" value="1"/>
</dbReference>
<feature type="domain" description="Response regulatory" evidence="2">
    <location>
        <begin position="9"/>
        <end position="124"/>
    </location>
</feature>
<accession>A0ABS8BWN2</accession>
<dbReference type="Proteomes" id="UP001138961">
    <property type="component" value="Unassembled WGS sequence"/>
</dbReference>
<comment type="caution">
    <text evidence="1">Lacks conserved residue(s) required for the propagation of feature annotation.</text>
</comment>
<dbReference type="Gene3D" id="3.40.50.2300">
    <property type="match status" value="1"/>
</dbReference>
<evidence type="ECO:0000313" key="3">
    <source>
        <dbReference type="EMBL" id="MCB5200157.1"/>
    </source>
</evidence>
<proteinExistence type="predicted"/>
<reference evidence="3" key="1">
    <citation type="submission" date="2021-10" db="EMBL/GenBank/DDBJ databases">
        <title>Loktanella gaetbuli sp. nov., isolated from a tidal flat.</title>
        <authorList>
            <person name="Park S."/>
            <person name="Yoon J.-H."/>
        </authorList>
    </citation>
    <scope>NUCLEOTIDE SEQUENCE</scope>
    <source>
        <strain evidence="3">TSTF-M6</strain>
    </source>
</reference>
<dbReference type="InterPro" id="IPR001789">
    <property type="entry name" value="Sig_transdc_resp-reg_receiver"/>
</dbReference>
<evidence type="ECO:0000259" key="2">
    <source>
        <dbReference type="PROSITE" id="PS50110"/>
    </source>
</evidence>
<sequence length="140" mass="14634">MGHAGRNTRALIVEPDADLGQLWARHLEHLDIDVVLTATAPAAVTALEAGGFDVIVINLEQDNGSALAVADVASLRHPRANVVFVTSGRFFSDGSIFAFSGNARMMVQSTTPPDDLAQIVRHYGSGVSPADAVSQSPAKG</sequence>
<organism evidence="3 4">
    <name type="scientific">Loktanella gaetbuli</name>
    <dbReference type="NCBI Taxonomy" id="2881335"/>
    <lineage>
        <taxon>Bacteria</taxon>
        <taxon>Pseudomonadati</taxon>
        <taxon>Pseudomonadota</taxon>
        <taxon>Alphaproteobacteria</taxon>
        <taxon>Rhodobacterales</taxon>
        <taxon>Roseobacteraceae</taxon>
        <taxon>Loktanella</taxon>
    </lineage>
</organism>
<name>A0ABS8BWN2_9RHOB</name>
<evidence type="ECO:0000256" key="1">
    <source>
        <dbReference type="PROSITE-ProRule" id="PRU00169"/>
    </source>
</evidence>
<protein>
    <recommendedName>
        <fullName evidence="2">Response regulatory domain-containing protein</fullName>
    </recommendedName>
</protein>
<comment type="caution">
    <text evidence="3">The sequence shown here is derived from an EMBL/GenBank/DDBJ whole genome shotgun (WGS) entry which is preliminary data.</text>
</comment>
<dbReference type="InterPro" id="IPR011006">
    <property type="entry name" value="CheY-like_superfamily"/>
</dbReference>
<evidence type="ECO:0000313" key="4">
    <source>
        <dbReference type="Proteomes" id="UP001138961"/>
    </source>
</evidence>
<dbReference type="PROSITE" id="PS50110">
    <property type="entry name" value="RESPONSE_REGULATORY"/>
    <property type="match status" value="1"/>
</dbReference>
<keyword evidence="4" id="KW-1185">Reference proteome</keyword>
<dbReference type="RefSeq" id="WP_090158596.1">
    <property type="nucleotide sequence ID" value="NZ_JAJATZ010000006.1"/>
</dbReference>
<gene>
    <name evidence="3" type="ORF">LGQ03_12980</name>
</gene>